<keyword evidence="2" id="KW-1185">Reference proteome</keyword>
<gene>
    <name evidence="1" type="ORF">HK414_15840</name>
</gene>
<evidence type="ECO:0000313" key="2">
    <source>
        <dbReference type="Proteomes" id="UP000500826"/>
    </source>
</evidence>
<organism evidence="1 2">
    <name type="scientific">Ramlibacter terrae</name>
    <dbReference type="NCBI Taxonomy" id="2732511"/>
    <lineage>
        <taxon>Bacteria</taxon>
        <taxon>Pseudomonadati</taxon>
        <taxon>Pseudomonadota</taxon>
        <taxon>Betaproteobacteria</taxon>
        <taxon>Burkholderiales</taxon>
        <taxon>Comamonadaceae</taxon>
        <taxon>Ramlibacter</taxon>
    </lineage>
</organism>
<evidence type="ECO:0000313" key="1">
    <source>
        <dbReference type="EMBL" id="QJW84615.1"/>
    </source>
</evidence>
<reference evidence="1 2" key="1">
    <citation type="submission" date="2020-05" db="EMBL/GenBank/DDBJ databases">
        <title>Ramlibacter rhizophilus sp. nov., isolated from rhizosphere soil of national flower Mugunghwa from South Korea.</title>
        <authorList>
            <person name="Zheng-Fei Y."/>
            <person name="Huan T."/>
        </authorList>
    </citation>
    <scope>NUCLEOTIDE SEQUENCE [LARGE SCALE GENOMIC DNA]</scope>
    <source>
        <strain evidence="1 2">H242</strain>
    </source>
</reference>
<name>A0ABX6P3D3_9BURK</name>
<sequence>MATADSALTRVCSEAPAAPMLPTAVSTAAAVSPSRLAAVPVRPSMIAPAELIVIVPSAAMTLTVTLPWRERRVTLPLSAPFSDCATTPSFITSVVYASGLTAPPADWISPPRVIAPVVDFSSTTASPSVTIVPSLVASSLVAIAPAAVSRIAPPTEWIDSFTVIVAPVPAAGERTRRCRRGRCPCRPR</sequence>
<dbReference type="EMBL" id="CP053418">
    <property type="protein sequence ID" value="QJW84615.1"/>
    <property type="molecule type" value="Genomic_DNA"/>
</dbReference>
<accession>A0ABX6P3D3</accession>
<reference evidence="1 2" key="2">
    <citation type="submission" date="2020-05" db="EMBL/GenBank/DDBJ databases">
        <authorList>
            <person name="Khan S.A."/>
            <person name="Jeon C.O."/>
            <person name="Chun B.H."/>
        </authorList>
    </citation>
    <scope>NUCLEOTIDE SEQUENCE [LARGE SCALE GENOMIC DNA]</scope>
    <source>
        <strain evidence="1 2">H242</strain>
    </source>
</reference>
<dbReference type="Proteomes" id="UP000500826">
    <property type="component" value="Chromosome"/>
</dbReference>
<proteinExistence type="predicted"/>
<protein>
    <submittedName>
        <fullName evidence="1">Uncharacterized protein</fullName>
    </submittedName>
</protein>